<accession>A0A7J8BKR2</accession>
<dbReference type="AlphaFoldDB" id="A0A7J8BKR2"/>
<protein>
    <submittedName>
        <fullName evidence="2">Uncharacterized protein</fullName>
    </submittedName>
</protein>
<dbReference type="Proteomes" id="UP000550707">
    <property type="component" value="Unassembled WGS sequence"/>
</dbReference>
<sequence length="206" mass="22774">MTKRQRTGFRKPGRNGERVTAGRFRCRRKRRSAGAAATGSFGGEWAPAQFSGRRAGRVGLPAPAQEDGHQLPVCGWTLRRPGRDPFWTDSIDVPALVSGRTWMARRVVMTVDAQSPRAPHRERGWPRGPRRLAARSAAEGCGALEGTPREHTLKVWGGPRRGEASVAAGRHGSRHVASRRFPLEKTVSRCCHTSQDLQEPIKDIMK</sequence>
<organism evidence="2 3">
    <name type="scientific">Molossus molossus</name>
    <name type="common">Pallas' mastiff bat</name>
    <name type="synonym">Vespertilio molossus</name>
    <dbReference type="NCBI Taxonomy" id="27622"/>
    <lineage>
        <taxon>Eukaryota</taxon>
        <taxon>Metazoa</taxon>
        <taxon>Chordata</taxon>
        <taxon>Craniata</taxon>
        <taxon>Vertebrata</taxon>
        <taxon>Euteleostomi</taxon>
        <taxon>Mammalia</taxon>
        <taxon>Eutheria</taxon>
        <taxon>Laurasiatheria</taxon>
        <taxon>Chiroptera</taxon>
        <taxon>Yangochiroptera</taxon>
        <taxon>Molossidae</taxon>
        <taxon>Molossus</taxon>
    </lineage>
</organism>
<evidence type="ECO:0000313" key="3">
    <source>
        <dbReference type="Proteomes" id="UP000550707"/>
    </source>
</evidence>
<gene>
    <name evidence="2" type="ORF">HJG59_010184</name>
</gene>
<keyword evidence="3" id="KW-1185">Reference proteome</keyword>
<feature type="region of interest" description="Disordered" evidence="1">
    <location>
        <begin position="1"/>
        <end position="22"/>
    </location>
</feature>
<name>A0A7J8BKR2_MOLMO</name>
<dbReference type="EMBL" id="JACASF010000024">
    <property type="protein sequence ID" value="KAF6399312.1"/>
    <property type="molecule type" value="Genomic_DNA"/>
</dbReference>
<dbReference type="InParanoid" id="A0A7J8BKR2"/>
<reference evidence="2 3" key="1">
    <citation type="journal article" date="2020" name="Nature">
        <title>Six reference-quality genomes reveal evolution of bat adaptations.</title>
        <authorList>
            <person name="Jebb D."/>
            <person name="Huang Z."/>
            <person name="Pippel M."/>
            <person name="Hughes G.M."/>
            <person name="Lavrichenko K."/>
            <person name="Devanna P."/>
            <person name="Winkler S."/>
            <person name="Jermiin L.S."/>
            <person name="Skirmuntt E.C."/>
            <person name="Katzourakis A."/>
            <person name="Burkitt-Gray L."/>
            <person name="Ray D.A."/>
            <person name="Sullivan K.A.M."/>
            <person name="Roscito J.G."/>
            <person name="Kirilenko B.M."/>
            <person name="Davalos L.M."/>
            <person name="Corthals A.P."/>
            <person name="Power M.L."/>
            <person name="Jones G."/>
            <person name="Ransome R.D."/>
            <person name="Dechmann D.K.N."/>
            <person name="Locatelli A.G."/>
            <person name="Puechmaille S.J."/>
            <person name="Fedrigo O."/>
            <person name="Jarvis E.D."/>
            <person name="Hiller M."/>
            <person name="Vernes S.C."/>
            <person name="Myers E.W."/>
            <person name="Teeling E.C."/>
        </authorList>
    </citation>
    <scope>NUCLEOTIDE SEQUENCE [LARGE SCALE GENOMIC DNA]</scope>
    <source>
        <strain evidence="2">MMolMol1</strain>
        <tissue evidence="2">Muscle</tissue>
    </source>
</reference>
<feature type="compositionally biased region" description="Basic residues" evidence="1">
    <location>
        <begin position="1"/>
        <end position="13"/>
    </location>
</feature>
<evidence type="ECO:0000313" key="2">
    <source>
        <dbReference type="EMBL" id="KAF6399312.1"/>
    </source>
</evidence>
<proteinExistence type="predicted"/>
<evidence type="ECO:0000256" key="1">
    <source>
        <dbReference type="SAM" id="MobiDB-lite"/>
    </source>
</evidence>
<comment type="caution">
    <text evidence="2">The sequence shown here is derived from an EMBL/GenBank/DDBJ whole genome shotgun (WGS) entry which is preliminary data.</text>
</comment>